<gene>
    <name evidence="2" type="ORF">LLUT_LOCUS34754</name>
    <name evidence="3" type="ORF">LLUT_LOCUS34755</name>
</gene>
<reference evidence="3 4" key="1">
    <citation type="submission" date="2024-03" db="EMBL/GenBank/DDBJ databases">
        <authorList>
            <person name="Martinez-Hernandez J."/>
        </authorList>
    </citation>
    <scope>NUCLEOTIDE SEQUENCE [LARGE SCALE GENOMIC DNA]</scope>
</reference>
<feature type="signal peptide" evidence="1">
    <location>
        <begin position="1"/>
        <end position="22"/>
    </location>
</feature>
<organism evidence="3 4">
    <name type="scientific">Lupinus luteus</name>
    <name type="common">European yellow lupine</name>
    <dbReference type="NCBI Taxonomy" id="3873"/>
    <lineage>
        <taxon>Eukaryota</taxon>
        <taxon>Viridiplantae</taxon>
        <taxon>Streptophyta</taxon>
        <taxon>Embryophyta</taxon>
        <taxon>Tracheophyta</taxon>
        <taxon>Spermatophyta</taxon>
        <taxon>Magnoliopsida</taxon>
        <taxon>eudicotyledons</taxon>
        <taxon>Gunneridae</taxon>
        <taxon>Pentapetalae</taxon>
        <taxon>rosids</taxon>
        <taxon>fabids</taxon>
        <taxon>Fabales</taxon>
        <taxon>Fabaceae</taxon>
        <taxon>Papilionoideae</taxon>
        <taxon>50 kb inversion clade</taxon>
        <taxon>genistoids sensu lato</taxon>
        <taxon>core genistoids</taxon>
        <taxon>Genisteae</taxon>
        <taxon>Lupinus</taxon>
    </lineage>
</organism>
<dbReference type="Proteomes" id="UP001497480">
    <property type="component" value="Unassembled WGS sequence"/>
</dbReference>
<dbReference type="EMBL" id="CAXHTB010000025">
    <property type="protein sequence ID" value="CAL0333694.1"/>
    <property type="molecule type" value="Genomic_DNA"/>
</dbReference>
<comment type="caution">
    <text evidence="3">The sequence shown here is derived from an EMBL/GenBank/DDBJ whole genome shotgun (WGS) entry which is preliminary data.</text>
</comment>
<name>A0AAV1YID8_LUPLU</name>
<evidence type="ECO:0000256" key="1">
    <source>
        <dbReference type="SAM" id="SignalP"/>
    </source>
</evidence>
<accession>A0AAV1YID8</accession>
<keyword evidence="1" id="KW-0732">Signal</keyword>
<dbReference type="AlphaFoldDB" id="A0AAV1YID8"/>
<keyword evidence="4" id="KW-1185">Reference proteome</keyword>
<evidence type="ECO:0000313" key="4">
    <source>
        <dbReference type="Proteomes" id="UP001497480"/>
    </source>
</evidence>
<evidence type="ECO:0008006" key="5">
    <source>
        <dbReference type="Google" id="ProtNLM"/>
    </source>
</evidence>
<dbReference type="EMBL" id="CAXHTB010000025">
    <property type="protein sequence ID" value="CAL0333695.1"/>
    <property type="molecule type" value="Genomic_DNA"/>
</dbReference>
<sequence>MEKSSFKLFFLVVLLIIAVCHGVPCQRDVDCINHPEICNGKTPRFLLCNKNGQCDCVGANEKQQLNSQENASLH</sequence>
<evidence type="ECO:0000313" key="2">
    <source>
        <dbReference type="EMBL" id="CAL0333694.1"/>
    </source>
</evidence>
<protein>
    <recommendedName>
        <fullName evidence="5">Nodule Cysteine-Rich (NCR) secreted peptide</fullName>
    </recommendedName>
</protein>
<proteinExistence type="predicted"/>
<feature type="chain" id="PRO_5044714239" description="Nodule Cysteine-Rich (NCR) secreted peptide" evidence="1">
    <location>
        <begin position="23"/>
        <end position="74"/>
    </location>
</feature>
<evidence type="ECO:0000313" key="3">
    <source>
        <dbReference type="EMBL" id="CAL0333695.1"/>
    </source>
</evidence>